<dbReference type="AlphaFoldDB" id="A0A498M0D1"/>
<feature type="coiled-coil region" evidence="1">
    <location>
        <begin position="246"/>
        <end position="280"/>
    </location>
</feature>
<organism evidence="3 5">
    <name type="scientific">Labeo rohita</name>
    <name type="common">Indian major carp</name>
    <name type="synonym">Cyprinus rohita</name>
    <dbReference type="NCBI Taxonomy" id="84645"/>
    <lineage>
        <taxon>Eukaryota</taxon>
        <taxon>Metazoa</taxon>
        <taxon>Chordata</taxon>
        <taxon>Craniata</taxon>
        <taxon>Vertebrata</taxon>
        <taxon>Euteleostomi</taxon>
        <taxon>Actinopterygii</taxon>
        <taxon>Neopterygii</taxon>
        <taxon>Teleostei</taxon>
        <taxon>Ostariophysi</taxon>
        <taxon>Cypriniformes</taxon>
        <taxon>Cyprinidae</taxon>
        <taxon>Labeoninae</taxon>
        <taxon>Labeonini</taxon>
        <taxon>Labeo</taxon>
    </lineage>
</organism>
<dbReference type="PANTHER" id="PTHR31935">
    <property type="entry name" value="COILED-COIL DOMAIN-CONTAINING PROTEIN 13"/>
    <property type="match status" value="1"/>
</dbReference>
<keyword evidence="5" id="KW-1185">Reference proteome</keyword>
<dbReference type="Proteomes" id="UP000290572">
    <property type="component" value="Unassembled WGS sequence"/>
</dbReference>
<gene>
    <name evidence="4" type="ORF">ROHU_019284</name>
    <name evidence="3" type="ORF">ROHU_028771</name>
</gene>
<protein>
    <submittedName>
        <fullName evidence="3">Coiled-coil domain-containing 13-like protein</fullName>
    </submittedName>
</protein>
<evidence type="ECO:0000313" key="3">
    <source>
        <dbReference type="EMBL" id="RXN14289.1"/>
    </source>
</evidence>
<sequence>MDGDSDEIKEQLRLQFQALQEQQVQRIQKRLEMKKTERDKTDPNAPPLSSLDNISFTEEDDDMTDVFNARVMQNENEQLQDYVRELRDENGRLYKLLSEKDFEIKHLKKKREEERLALAGTAGLAGDAAATKIVELSKKNRELAADIEREKTKTKQANNRVKELEKENSPVVKSLQEKLSTAQLKMTEYRNQIQTFKQELKIAHKVLSCEVGEDVNIQQILCNPGGWRGRSQQILALQNRKLTMDYEVLLEEHSDMKKKLEASKARSKVLSTEIKALKSQISTLLDKGKHDDELVDALLVTDS</sequence>
<evidence type="ECO:0000256" key="1">
    <source>
        <dbReference type="SAM" id="Coils"/>
    </source>
</evidence>
<feature type="coiled-coil region" evidence="1">
    <location>
        <begin position="133"/>
        <end position="199"/>
    </location>
</feature>
<reference evidence="3 5" key="1">
    <citation type="submission" date="2018-03" db="EMBL/GenBank/DDBJ databases">
        <title>Draft genome sequence of Rohu Carp (Labeo rohita).</title>
        <authorList>
            <person name="Das P."/>
            <person name="Kushwaha B."/>
            <person name="Joshi C.G."/>
            <person name="Kumar D."/>
            <person name="Nagpure N.S."/>
            <person name="Sahoo L."/>
            <person name="Das S.P."/>
            <person name="Bit A."/>
            <person name="Patnaik S."/>
            <person name="Meher P.K."/>
            <person name="Jayasankar P."/>
            <person name="Koringa P.G."/>
            <person name="Patel N.V."/>
            <person name="Hinsu A.T."/>
            <person name="Kumar R."/>
            <person name="Pandey M."/>
            <person name="Agarwal S."/>
            <person name="Srivastava S."/>
            <person name="Singh M."/>
            <person name="Iquebal M.A."/>
            <person name="Jaiswal S."/>
            <person name="Angadi U.B."/>
            <person name="Kumar N."/>
            <person name="Raza M."/>
            <person name="Shah T.M."/>
            <person name="Rai A."/>
            <person name="Jena J.K."/>
        </authorList>
    </citation>
    <scope>NUCLEOTIDE SEQUENCE [LARGE SCALE GENOMIC DNA]</scope>
    <source>
        <strain evidence="3">DASCIFA01</strain>
        <tissue evidence="3">Testis</tissue>
    </source>
</reference>
<dbReference type="GO" id="GO:1905515">
    <property type="term" value="P:non-motile cilium assembly"/>
    <property type="evidence" value="ECO:0007669"/>
    <property type="project" value="TreeGrafter"/>
</dbReference>
<evidence type="ECO:0000256" key="2">
    <source>
        <dbReference type="SAM" id="MobiDB-lite"/>
    </source>
</evidence>
<dbReference type="PANTHER" id="PTHR31935:SF1">
    <property type="entry name" value="COILED-COIL DOMAIN-CONTAINING PROTEIN 13"/>
    <property type="match status" value="1"/>
</dbReference>
<proteinExistence type="predicted"/>
<dbReference type="InterPro" id="IPR038929">
    <property type="entry name" value="CCDC13"/>
</dbReference>
<dbReference type="GO" id="GO:0031122">
    <property type="term" value="P:cytoplasmic microtubule organization"/>
    <property type="evidence" value="ECO:0007669"/>
    <property type="project" value="TreeGrafter"/>
</dbReference>
<name>A0A498M0D1_LABRO</name>
<feature type="compositionally biased region" description="Basic and acidic residues" evidence="2">
    <location>
        <begin position="29"/>
        <end position="42"/>
    </location>
</feature>
<dbReference type="GO" id="GO:0034451">
    <property type="term" value="C:centriolar satellite"/>
    <property type="evidence" value="ECO:0007669"/>
    <property type="project" value="TreeGrafter"/>
</dbReference>
<feature type="region of interest" description="Disordered" evidence="2">
    <location>
        <begin position="28"/>
        <end position="55"/>
    </location>
</feature>
<comment type="caution">
    <text evidence="3">The sequence shown here is derived from an EMBL/GenBank/DDBJ whole genome shotgun (WGS) entry which is preliminary data.</text>
</comment>
<accession>A0A498M0D1</accession>
<evidence type="ECO:0000313" key="4">
    <source>
        <dbReference type="EMBL" id="RXN28426.1"/>
    </source>
</evidence>
<evidence type="ECO:0000313" key="5">
    <source>
        <dbReference type="Proteomes" id="UP000290572"/>
    </source>
</evidence>
<dbReference type="EMBL" id="QBIY01012910">
    <property type="protein sequence ID" value="RXN14289.1"/>
    <property type="molecule type" value="Genomic_DNA"/>
</dbReference>
<keyword evidence="1" id="KW-0175">Coiled coil</keyword>
<dbReference type="EMBL" id="QBIY01011865">
    <property type="protein sequence ID" value="RXN28426.1"/>
    <property type="molecule type" value="Genomic_DNA"/>
</dbReference>
<dbReference type="STRING" id="84645.A0A498M0D1"/>